<organism evidence="1 2">
    <name type="scientific">Trichonephila inaurata madagascariensis</name>
    <dbReference type="NCBI Taxonomy" id="2747483"/>
    <lineage>
        <taxon>Eukaryota</taxon>
        <taxon>Metazoa</taxon>
        <taxon>Ecdysozoa</taxon>
        <taxon>Arthropoda</taxon>
        <taxon>Chelicerata</taxon>
        <taxon>Arachnida</taxon>
        <taxon>Araneae</taxon>
        <taxon>Araneomorphae</taxon>
        <taxon>Entelegynae</taxon>
        <taxon>Araneoidea</taxon>
        <taxon>Nephilidae</taxon>
        <taxon>Trichonephila</taxon>
        <taxon>Trichonephila inaurata</taxon>
    </lineage>
</organism>
<sequence>MFSKRPYFTFSSSDLYLTANRMDHVRESEICSDTCPQPALVDQEETEIKNTNTGVGRFSVGGDDLDVRIAKRVKSTIRRLKEISETPCDRSRFETRGNELTRARGTIRGRTMNPSFSEGAVTSNWWLRDSVSRIEWVRMEIETDFIII</sequence>
<name>A0A8X6XCQ4_9ARAC</name>
<evidence type="ECO:0000313" key="1">
    <source>
        <dbReference type="EMBL" id="GFY51352.1"/>
    </source>
</evidence>
<dbReference type="EMBL" id="BMAV01008034">
    <property type="protein sequence ID" value="GFY51352.1"/>
    <property type="molecule type" value="Genomic_DNA"/>
</dbReference>
<dbReference type="Proteomes" id="UP000886998">
    <property type="component" value="Unassembled WGS sequence"/>
</dbReference>
<reference evidence="1" key="1">
    <citation type="submission" date="2020-08" db="EMBL/GenBank/DDBJ databases">
        <title>Multicomponent nature underlies the extraordinary mechanical properties of spider dragline silk.</title>
        <authorList>
            <person name="Kono N."/>
            <person name="Nakamura H."/>
            <person name="Mori M."/>
            <person name="Yoshida Y."/>
            <person name="Ohtoshi R."/>
            <person name="Malay A.D."/>
            <person name="Moran D.A.P."/>
            <person name="Tomita M."/>
            <person name="Numata K."/>
            <person name="Arakawa K."/>
        </authorList>
    </citation>
    <scope>NUCLEOTIDE SEQUENCE</scope>
</reference>
<protein>
    <submittedName>
        <fullName evidence="1">Uncharacterized protein</fullName>
    </submittedName>
</protein>
<dbReference type="AlphaFoldDB" id="A0A8X6XCQ4"/>
<comment type="caution">
    <text evidence="1">The sequence shown here is derived from an EMBL/GenBank/DDBJ whole genome shotgun (WGS) entry which is preliminary data.</text>
</comment>
<gene>
    <name evidence="1" type="ORF">TNIN_69331</name>
</gene>
<keyword evidence="2" id="KW-1185">Reference proteome</keyword>
<evidence type="ECO:0000313" key="2">
    <source>
        <dbReference type="Proteomes" id="UP000886998"/>
    </source>
</evidence>
<proteinExistence type="predicted"/>
<accession>A0A8X6XCQ4</accession>